<dbReference type="Pfam" id="PF06414">
    <property type="entry name" value="Zeta_toxin"/>
    <property type="match status" value="1"/>
</dbReference>
<reference evidence="4 6" key="2">
    <citation type="submission" date="2020-08" db="EMBL/GenBank/DDBJ databases">
        <title>Genomic Encyclopedia of Type Strains, Phase III (KMG-III): the genomes of soil and plant-associated and newly described type strains.</title>
        <authorList>
            <person name="Whitman W."/>
        </authorList>
    </citation>
    <scope>NUCLEOTIDE SEQUENCE [LARGE SCALE GENOMIC DNA]</scope>
    <source>
        <strain evidence="4 6">CECT 8088</strain>
    </source>
</reference>
<comment type="caution">
    <text evidence="4">The sequence shown here is derived from an EMBL/GenBank/DDBJ whole genome shotgun (WGS) entry which is preliminary data.</text>
</comment>
<keyword evidence="6" id="KW-1185">Reference proteome</keyword>
<name>A0A839V0L1_9PROT</name>
<keyword evidence="1" id="KW-0547">Nucleotide-binding</keyword>
<dbReference type="EMBL" id="JABXXQ010000009">
    <property type="protein sequence ID" value="NVN29036.1"/>
    <property type="molecule type" value="Genomic_DNA"/>
</dbReference>
<evidence type="ECO:0000256" key="1">
    <source>
        <dbReference type="ARBA" id="ARBA00022741"/>
    </source>
</evidence>
<sequence length="219" mass="24046">MGDETAHLRCTILAGPNGSGKSTIHELLRPDGQFINADVVARRLNPSHPEAASMEAGRLVLAALKNAIDRRDSFVYETTLSSRQSLGVMDRCRKAGYRTALIFVTLDSPDLNVLRVAERVSRGGHAIPEDVIRRRYDAAFRRLPDALRLADDALLFDNSGLEPRMLLSVEKDLITESSLDGAVPLHARLAEAVYQALGLTGLRQQTTTRQVPPVSRQPV</sequence>
<accession>A0A839V0L1</accession>
<dbReference type="EMBL" id="JACHXV010000043">
    <property type="protein sequence ID" value="MBB3175546.1"/>
    <property type="molecule type" value="Genomic_DNA"/>
</dbReference>
<dbReference type="GO" id="GO:0016301">
    <property type="term" value="F:kinase activity"/>
    <property type="evidence" value="ECO:0007669"/>
    <property type="project" value="InterPro"/>
</dbReference>
<dbReference type="AlphaFoldDB" id="A0A839V0L1"/>
<keyword evidence="2" id="KW-0067">ATP-binding</keyword>
<evidence type="ECO:0000313" key="7">
    <source>
        <dbReference type="Proteomes" id="UP000565205"/>
    </source>
</evidence>
<reference evidence="5 7" key="1">
    <citation type="submission" date="2020-06" db="EMBL/GenBank/DDBJ databases">
        <title>Description of novel acetic acid bacteria.</title>
        <authorList>
            <person name="Sombolestani A."/>
        </authorList>
    </citation>
    <scope>NUCLEOTIDE SEQUENCE [LARGE SCALE GENOMIC DNA]</scope>
    <source>
        <strain evidence="5 7">LMG 26838</strain>
    </source>
</reference>
<evidence type="ECO:0000313" key="6">
    <source>
        <dbReference type="Proteomes" id="UP000557688"/>
    </source>
</evidence>
<evidence type="ECO:0000313" key="5">
    <source>
        <dbReference type="EMBL" id="NVN29036.1"/>
    </source>
</evidence>
<organism evidence="4 6">
    <name type="scientific">Endobacter medicaginis</name>
    <dbReference type="NCBI Taxonomy" id="1181271"/>
    <lineage>
        <taxon>Bacteria</taxon>
        <taxon>Pseudomonadati</taxon>
        <taxon>Pseudomonadota</taxon>
        <taxon>Alphaproteobacteria</taxon>
        <taxon>Acetobacterales</taxon>
        <taxon>Acetobacteraceae</taxon>
        <taxon>Endobacter</taxon>
    </lineage>
</organism>
<dbReference type="InterPro" id="IPR027417">
    <property type="entry name" value="P-loop_NTPase"/>
</dbReference>
<evidence type="ECO:0000313" key="4">
    <source>
        <dbReference type="EMBL" id="MBB3175546.1"/>
    </source>
</evidence>
<evidence type="ECO:0000259" key="3">
    <source>
        <dbReference type="Pfam" id="PF06414"/>
    </source>
</evidence>
<dbReference type="PANTHER" id="PTHR39206:SF1">
    <property type="entry name" value="SLL8004 PROTEIN"/>
    <property type="match status" value="1"/>
</dbReference>
<proteinExistence type="predicted"/>
<evidence type="ECO:0000256" key="2">
    <source>
        <dbReference type="ARBA" id="ARBA00022840"/>
    </source>
</evidence>
<dbReference type="PANTHER" id="PTHR39206">
    <property type="entry name" value="SLL8004 PROTEIN"/>
    <property type="match status" value="1"/>
</dbReference>
<dbReference type="Proteomes" id="UP000565205">
    <property type="component" value="Unassembled WGS sequence"/>
</dbReference>
<dbReference type="InterPro" id="IPR010488">
    <property type="entry name" value="Zeta_toxin_domain"/>
</dbReference>
<gene>
    <name evidence="4" type="ORF">FHR90_003402</name>
    <name evidence="5" type="ORF">HUK83_01575</name>
</gene>
<dbReference type="Proteomes" id="UP000557688">
    <property type="component" value="Unassembled WGS sequence"/>
</dbReference>
<dbReference type="Gene3D" id="3.40.50.300">
    <property type="entry name" value="P-loop containing nucleotide triphosphate hydrolases"/>
    <property type="match status" value="1"/>
</dbReference>
<dbReference type="GO" id="GO:0005524">
    <property type="term" value="F:ATP binding"/>
    <property type="evidence" value="ECO:0007669"/>
    <property type="project" value="UniProtKB-KW"/>
</dbReference>
<dbReference type="RefSeq" id="WP_176621767.1">
    <property type="nucleotide sequence ID" value="NZ_JABXXQ010000009.1"/>
</dbReference>
<protein>
    <submittedName>
        <fullName evidence="4">Putative ABC-type ATPase</fullName>
    </submittedName>
    <submittedName>
        <fullName evidence="5">Zeta toxin family protein</fullName>
    </submittedName>
</protein>
<dbReference type="SUPFAM" id="SSF52540">
    <property type="entry name" value="P-loop containing nucleoside triphosphate hydrolases"/>
    <property type="match status" value="1"/>
</dbReference>
<feature type="domain" description="Zeta toxin" evidence="3">
    <location>
        <begin position="11"/>
        <end position="149"/>
    </location>
</feature>